<comment type="caution">
    <text evidence="1">The sequence shown here is derived from an EMBL/GenBank/DDBJ whole genome shotgun (WGS) entry which is preliminary data.</text>
</comment>
<dbReference type="Proteomes" id="UP001385951">
    <property type="component" value="Unassembled WGS sequence"/>
</dbReference>
<dbReference type="AlphaFoldDB" id="A0AAW0G2P7"/>
<protein>
    <submittedName>
        <fullName evidence="1">Uncharacterized protein</fullName>
    </submittedName>
</protein>
<proteinExistence type="predicted"/>
<evidence type="ECO:0000313" key="2">
    <source>
        <dbReference type="Proteomes" id="UP001385951"/>
    </source>
</evidence>
<dbReference type="EMBL" id="JASBNA010000018">
    <property type="protein sequence ID" value="KAK7685949.1"/>
    <property type="molecule type" value="Genomic_DNA"/>
</dbReference>
<name>A0AAW0G2P7_9APHY</name>
<accession>A0AAW0G2P7</accession>
<evidence type="ECO:0000313" key="1">
    <source>
        <dbReference type="EMBL" id="KAK7685949.1"/>
    </source>
</evidence>
<organism evidence="1 2">
    <name type="scientific">Cerrena zonata</name>
    <dbReference type="NCBI Taxonomy" id="2478898"/>
    <lineage>
        <taxon>Eukaryota</taxon>
        <taxon>Fungi</taxon>
        <taxon>Dikarya</taxon>
        <taxon>Basidiomycota</taxon>
        <taxon>Agaricomycotina</taxon>
        <taxon>Agaricomycetes</taxon>
        <taxon>Polyporales</taxon>
        <taxon>Cerrenaceae</taxon>
        <taxon>Cerrena</taxon>
    </lineage>
</organism>
<keyword evidence="2" id="KW-1185">Reference proteome</keyword>
<gene>
    <name evidence="1" type="ORF">QCA50_010759</name>
</gene>
<reference evidence="1 2" key="1">
    <citation type="submission" date="2022-09" db="EMBL/GenBank/DDBJ databases">
        <authorList>
            <person name="Palmer J.M."/>
        </authorList>
    </citation>
    <scope>NUCLEOTIDE SEQUENCE [LARGE SCALE GENOMIC DNA]</scope>
    <source>
        <strain evidence="1 2">DSM 7382</strain>
    </source>
</reference>
<sequence>MVLGLENHGIDIRRLARDFDILRSAPCLGMLKRPTARRIHPSFILTRYHHEQTLWLWQSLSSHSLELCSLHPPHEYISILHPSSRLYSSLGAIQTAAIESNHGQPYILFNGAKPPASLAV</sequence>